<organism evidence="3 4">
    <name type="scientific">Collybia nuda</name>
    <dbReference type="NCBI Taxonomy" id="64659"/>
    <lineage>
        <taxon>Eukaryota</taxon>
        <taxon>Fungi</taxon>
        <taxon>Dikarya</taxon>
        <taxon>Basidiomycota</taxon>
        <taxon>Agaricomycotina</taxon>
        <taxon>Agaricomycetes</taxon>
        <taxon>Agaricomycetidae</taxon>
        <taxon>Agaricales</taxon>
        <taxon>Tricholomatineae</taxon>
        <taxon>Clitocybaceae</taxon>
        <taxon>Collybia</taxon>
    </lineage>
</organism>
<reference evidence="3" key="1">
    <citation type="submission" date="2020-11" db="EMBL/GenBank/DDBJ databases">
        <authorList>
            <consortium name="DOE Joint Genome Institute"/>
            <person name="Ahrendt S."/>
            <person name="Riley R."/>
            <person name="Andreopoulos W."/>
            <person name="Labutti K."/>
            <person name="Pangilinan J."/>
            <person name="Ruiz-Duenas F.J."/>
            <person name="Barrasa J.M."/>
            <person name="Sanchez-Garcia M."/>
            <person name="Camarero S."/>
            <person name="Miyauchi S."/>
            <person name="Serrano A."/>
            <person name="Linde D."/>
            <person name="Babiker R."/>
            <person name="Drula E."/>
            <person name="Ayuso-Fernandez I."/>
            <person name="Pacheco R."/>
            <person name="Padilla G."/>
            <person name="Ferreira P."/>
            <person name="Barriuso J."/>
            <person name="Kellner H."/>
            <person name="Castanera R."/>
            <person name="Alfaro M."/>
            <person name="Ramirez L."/>
            <person name="Pisabarro A.G."/>
            <person name="Kuo A."/>
            <person name="Tritt A."/>
            <person name="Lipzen A."/>
            <person name="He G."/>
            <person name="Yan M."/>
            <person name="Ng V."/>
            <person name="Cullen D."/>
            <person name="Martin F."/>
            <person name="Rosso M.-N."/>
            <person name="Henrissat B."/>
            <person name="Hibbett D."/>
            <person name="Martinez A.T."/>
            <person name="Grigoriev I.V."/>
        </authorList>
    </citation>
    <scope>NUCLEOTIDE SEQUENCE</scope>
    <source>
        <strain evidence="3">CBS 247.69</strain>
    </source>
</reference>
<dbReference type="AlphaFoldDB" id="A0A9P6C9K5"/>
<dbReference type="EMBL" id="MU150371">
    <property type="protein sequence ID" value="KAF9457431.1"/>
    <property type="molecule type" value="Genomic_DNA"/>
</dbReference>
<feature type="domain" description="RNA-polymerase II-associated protein 3-like C-terminal" evidence="2">
    <location>
        <begin position="201"/>
        <end position="289"/>
    </location>
</feature>
<dbReference type="PANTHER" id="PTHR47329:SF1">
    <property type="entry name" value="OS05G0129900 PROTEIN"/>
    <property type="match status" value="1"/>
</dbReference>
<dbReference type="PANTHER" id="PTHR47329">
    <property type="entry name" value="OS05G0129900 PROTEIN"/>
    <property type="match status" value="1"/>
</dbReference>
<proteinExistence type="predicted"/>
<evidence type="ECO:0000259" key="2">
    <source>
        <dbReference type="Pfam" id="PF13877"/>
    </source>
</evidence>
<comment type="caution">
    <text evidence="3">The sequence shown here is derived from an EMBL/GenBank/DDBJ whole genome shotgun (WGS) entry which is preliminary data.</text>
</comment>
<keyword evidence="4" id="KW-1185">Reference proteome</keyword>
<evidence type="ECO:0000313" key="3">
    <source>
        <dbReference type="EMBL" id="KAF9457431.1"/>
    </source>
</evidence>
<sequence>MEALKSEPANSIVQGELKRVNSLLGKIKSELPDIATSDPTATKRRRVPIAIVDPPTSNPPNSHLTPLAINSISNPTSQILPPAKPTTEILQPVSSRSLKSQPHVLSSPPLPTAKLPPSTKVDETRTFKGARRARENAKPSRVGGGIFRASGDSTIFPIRGEPPPKSNVTDPLPPTTRIDTRANETEGMSPSLANPIPRASMTLFEFSKSWRSTSVIHDRWALITTILPVDLPILFKSSLEPTLLVDILQVFEVLVDDEKRRPLLQEYMENFARVPRFGTIALFLSRKEKDTVERVWARLGIKKDAIDPIWGTHF</sequence>
<feature type="region of interest" description="Disordered" evidence="1">
    <location>
        <begin position="91"/>
        <end position="122"/>
    </location>
</feature>
<dbReference type="OrthoDB" id="629492at2759"/>
<accession>A0A9P6C9K5</accession>
<evidence type="ECO:0000256" key="1">
    <source>
        <dbReference type="SAM" id="MobiDB-lite"/>
    </source>
</evidence>
<gene>
    <name evidence="3" type="ORF">BDZ94DRAFT_1273109</name>
</gene>
<feature type="region of interest" description="Disordered" evidence="1">
    <location>
        <begin position="152"/>
        <end position="175"/>
    </location>
</feature>
<dbReference type="Pfam" id="PF13877">
    <property type="entry name" value="RPAP3_C"/>
    <property type="match status" value="1"/>
</dbReference>
<name>A0A9P6C9K5_9AGAR</name>
<dbReference type="Proteomes" id="UP000807353">
    <property type="component" value="Unassembled WGS sequence"/>
</dbReference>
<evidence type="ECO:0000313" key="4">
    <source>
        <dbReference type="Proteomes" id="UP000807353"/>
    </source>
</evidence>
<feature type="compositionally biased region" description="Polar residues" evidence="1">
    <location>
        <begin position="91"/>
        <end position="104"/>
    </location>
</feature>
<protein>
    <recommendedName>
        <fullName evidence="2">RNA-polymerase II-associated protein 3-like C-terminal domain-containing protein</fullName>
    </recommendedName>
</protein>
<dbReference type="InterPro" id="IPR025986">
    <property type="entry name" value="RPAP3-like_C"/>
</dbReference>